<gene>
    <name evidence="1" type="ORF">COU17_02385</name>
</gene>
<accession>A0A2M6WE85</accession>
<evidence type="ECO:0000313" key="1">
    <source>
        <dbReference type="EMBL" id="PIT91055.1"/>
    </source>
</evidence>
<comment type="caution">
    <text evidence="1">The sequence shown here is derived from an EMBL/GenBank/DDBJ whole genome shotgun (WGS) entry which is preliminary data.</text>
</comment>
<dbReference type="EMBL" id="PFBJ01000012">
    <property type="protein sequence ID" value="PIT91055.1"/>
    <property type="molecule type" value="Genomic_DNA"/>
</dbReference>
<proteinExistence type="predicted"/>
<reference evidence="2" key="1">
    <citation type="submission" date="2017-09" db="EMBL/GenBank/DDBJ databases">
        <title>Depth-based differentiation of microbial function through sediment-hosted aquifers and enrichment of novel symbionts in the deep terrestrial subsurface.</title>
        <authorList>
            <person name="Probst A.J."/>
            <person name="Ladd B."/>
            <person name="Jarett J.K."/>
            <person name="Geller-Mcgrath D.E."/>
            <person name="Sieber C.M.K."/>
            <person name="Emerson J.B."/>
            <person name="Anantharaman K."/>
            <person name="Thomas B.C."/>
            <person name="Malmstrom R."/>
            <person name="Stieglmeier M."/>
            <person name="Klingl A."/>
            <person name="Woyke T."/>
            <person name="Ryan C.M."/>
            <person name="Banfield J.F."/>
        </authorList>
    </citation>
    <scope>NUCLEOTIDE SEQUENCE [LARGE SCALE GENOMIC DNA]</scope>
</reference>
<name>A0A2M6WE85_9BACT</name>
<dbReference type="Proteomes" id="UP000228809">
    <property type="component" value="Unassembled WGS sequence"/>
</dbReference>
<evidence type="ECO:0000313" key="2">
    <source>
        <dbReference type="Proteomes" id="UP000228809"/>
    </source>
</evidence>
<sequence length="76" mass="8176">MLLLSTAGVLVLVAIWSVTLFILVSSGELFFISDPVEGQSTIDRSALTETLQTYQQRAVEHEALKSASPAVADPSR</sequence>
<dbReference type="AlphaFoldDB" id="A0A2M6WE85"/>
<organism evidence="1 2">
    <name type="scientific">Candidatus Kaiserbacteria bacterium CG10_big_fil_rev_8_21_14_0_10_49_17</name>
    <dbReference type="NCBI Taxonomy" id="1974609"/>
    <lineage>
        <taxon>Bacteria</taxon>
        <taxon>Candidatus Kaiseribacteriota</taxon>
    </lineage>
</organism>
<protein>
    <submittedName>
        <fullName evidence="1">Uncharacterized protein</fullName>
    </submittedName>
</protein>